<feature type="compositionally biased region" description="Polar residues" evidence="1">
    <location>
        <begin position="88"/>
        <end position="101"/>
    </location>
</feature>
<feature type="region of interest" description="Disordered" evidence="1">
    <location>
        <begin position="81"/>
        <end position="101"/>
    </location>
</feature>
<gene>
    <name evidence="2" type="primary">106075270</name>
</gene>
<organism evidence="2 3">
    <name type="scientific">Biomphalaria glabrata</name>
    <name type="common">Bloodfluke planorb</name>
    <name type="synonym">Freshwater snail</name>
    <dbReference type="NCBI Taxonomy" id="6526"/>
    <lineage>
        <taxon>Eukaryota</taxon>
        <taxon>Metazoa</taxon>
        <taxon>Spiralia</taxon>
        <taxon>Lophotrochozoa</taxon>
        <taxon>Mollusca</taxon>
        <taxon>Gastropoda</taxon>
        <taxon>Heterobranchia</taxon>
        <taxon>Euthyneura</taxon>
        <taxon>Panpulmonata</taxon>
        <taxon>Hygrophila</taxon>
        <taxon>Lymnaeoidea</taxon>
        <taxon>Planorbidae</taxon>
        <taxon>Biomphalaria</taxon>
    </lineage>
</organism>
<evidence type="ECO:0000313" key="2">
    <source>
        <dbReference type="EnsemblMetazoa" id="BGLB011105-PC"/>
    </source>
</evidence>
<accession>A0A2C9K0M1</accession>
<dbReference type="AlphaFoldDB" id="A0A2C9K0M1"/>
<proteinExistence type="predicted"/>
<name>A0A2C9K0M1_BIOGL</name>
<sequence>MEKDSRRSCVVPQRSNRLRLRLHSAHVTMGNMFSNRQENEAHSQPDKSGHDIKDCPEFPKLSDCHQDLECLDVINDQDNDAEEGETDLVNSKKNPGHSESFSAKTFNLKHLPEDLQDNDLYEYIKTVADLTVRVDVTMISPNRPEFGPKTTQPYPFYNMGNTRNLRTGSGRVWDVDKFQDGVKQSRHFDLITFEKCWCRKCQYSKQPSNVWWEFKLYTPTHVVFDEIEASHTTLRMFYDSVDSPFVSVDTVSIDNAGIEYDSCVLKCVTCDKSLGDKLMEIWKHYENVWEKVFNKYKNCKDKHKLNFIVSHPNGFSKQITVGKWKDNPELANATKFTYVTCTCLGSSEAYAHWERYSELYWFSLVHECLFYRS</sequence>
<evidence type="ECO:0000313" key="3">
    <source>
        <dbReference type="Proteomes" id="UP000076420"/>
    </source>
</evidence>
<dbReference type="Proteomes" id="UP000076420">
    <property type="component" value="Unassembled WGS sequence"/>
</dbReference>
<reference evidence="2" key="1">
    <citation type="submission" date="2020-05" db="UniProtKB">
        <authorList>
            <consortium name="EnsemblMetazoa"/>
        </authorList>
    </citation>
    <scope>IDENTIFICATION</scope>
    <source>
        <strain evidence="2">BB02</strain>
    </source>
</reference>
<dbReference type="VEuPathDB" id="VectorBase:BGLB011105"/>
<dbReference type="OrthoDB" id="6045352at2759"/>
<evidence type="ECO:0000256" key="1">
    <source>
        <dbReference type="SAM" id="MobiDB-lite"/>
    </source>
</evidence>
<dbReference type="VEuPathDB" id="VectorBase:BGLAX_030345"/>
<protein>
    <submittedName>
        <fullName evidence="2">Uncharacterized protein</fullName>
    </submittedName>
</protein>
<dbReference type="EnsemblMetazoa" id="BGLB011105-RC">
    <property type="protein sequence ID" value="BGLB011105-PC"/>
    <property type="gene ID" value="BGLB011105"/>
</dbReference>